<dbReference type="PANTHER" id="PTHR23513">
    <property type="entry name" value="INTEGRAL MEMBRANE EFFLUX PROTEIN-RELATED"/>
    <property type="match status" value="1"/>
</dbReference>
<protein>
    <submittedName>
        <fullName evidence="9">Major facilitator superfamily protein</fullName>
    </submittedName>
</protein>
<dbReference type="EMBL" id="AGVV01000041">
    <property type="protein sequence ID" value="EHK76228.1"/>
    <property type="molecule type" value="Genomic_DNA"/>
</dbReference>
<keyword evidence="2" id="KW-0813">Transport</keyword>
<dbReference type="CDD" id="cd06173">
    <property type="entry name" value="MFS_MefA_like"/>
    <property type="match status" value="1"/>
</dbReference>
<dbReference type="InterPro" id="IPR010290">
    <property type="entry name" value="TM_effector"/>
</dbReference>
<feature type="domain" description="Major facilitator superfamily (MFS) profile" evidence="8">
    <location>
        <begin position="70"/>
        <end position="454"/>
    </location>
</feature>
<evidence type="ECO:0000256" key="3">
    <source>
        <dbReference type="ARBA" id="ARBA00022475"/>
    </source>
</evidence>
<keyword evidence="3" id="KW-1003">Cell membrane</keyword>
<keyword evidence="6 7" id="KW-0472">Membrane</keyword>
<keyword evidence="5 7" id="KW-1133">Transmembrane helix</keyword>
<feature type="transmembrane region" description="Helical" evidence="7">
    <location>
        <begin position="228"/>
        <end position="247"/>
    </location>
</feature>
<feature type="transmembrane region" description="Helical" evidence="7">
    <location>
        <begin position="79"/>
        <end position="97"/>
    </location>
</feature>
<dbReference type="AlphaFoldDB" id="H0G365"/>
<proteinExistence type="predicted"/>
<evidence type="ECO:0000256" key="4">
    <source>
        <dbReference type="ARBA" id="ARBA00022692"/>
    </source>
</evidence>
<evidence type="ECO:0000256" key="2">
    <source>
        <dbReference type="ARBA" id="ARBA00022448"/>
    </source>
</evidence>
<dbReference type="GO" id="GO:0005886">
    <property type="term" value="C:plasma membrane"/>
    <property type="evidence" value="ECO:0007669"/>
    <property type="project" value="UniProtKB-SubCell"/>
</dbReference>
<dbReference type="SUPFAM" id="SSF103473">
    <property type="entry name" value="MFS general substrate transporter"/>
    <property type="match status" value="1"/>
</dbReference>
<dbReference type="InterPro" id="IPR020846">
    <property type="entry name" value="MFS_dom"/>
</dbReference>
<comment type="subcellular location">
    <subcellularLocation>
        <location evidence="1">Cell membrane</location>
        <topology evidence="1">Multi-pass membrane protein</topology>
    </subcellularLocation>
</comment>
<dbReference type="Proteomes" id="UP000004038">
    <property type="component" value="Unassembled WGS sequence"/>
</dbReference>
<feature type="transmembrane region" description="Helical" evidence="7">
    <location>
        <begin position="103"/>
        <end position="123"/>
    </location>
</feature>
<dbReference type="PATRIC" id="fig|1107881.3.peg.3978"/>
<feature type="transmembrane region" description="Helical" evidence="7">
    <location>
        <begin position="339"/>
        <end position="358"/>
    </location>
</feature>
<feature type="transmembrane region" description="Helical" evidence="7">
    <location>
        <begin position="135"/>
        <end position="157"/>
    </location>
</feature>
<evidence type="ECO:0000259" key="8">
    <source>
        <dbReference type="PROSITE" id="PS50850"/>
    </source>
</evidence>
<dbReference type="PANTHER" id="PTHR23513:SF9">
    <property type="entry name" value="ENTEROBACTIN EXPORTER ENTS"/>
    <property type="match status" value="1"/>
</dbReference>
<gene>
    <name evidence="9" type="ORF">SM0020_19557</name>
</gene>
<accession>H0G365</accession>
<organism evidence="9 10">
    <name type="scientific">Sinorhizobium meliloti CCNWSX0020</name>
    <dbReference type="NCBI Taxonomy" id="1107881"/>
    <lineage>
        <taxon>Bacteria</taxon>
        <taxon>Pseudomonadati</taxon>
        <taxon>Pseudomonadota</taxon>
        <taxon>Alphaproteobacteria</taxon>
        <taxon>Hyphomicrobiales</taxon>
        <taxon>Rhizobiaceae</taxon>
        <taxon>Sinorhizobium/Ensifer group</taxon>
        <taxon>Sinorhizobium</taxon>
    </lineage>
</organism>
<dbReference type="PROSITE" id="PS50850">
    <property type="entry name" value="MFS"/>
    <property type="match status" value="1"/>
</dbReference>
<evidence type="ECO:0000313" key="9">
    <source>
        <dbReference type="EMBL" id="EHK76228.1"/>
    </source>
</evidence>
<evidence type="ECO:0000256" key="7">
    <source>
        <dbReference type="SAM" id="Phobius"/>
    </source>
</evidence>
<evidence type="ECO:0000256" key="5">
    <source>
        <dbReference type="ARBA" id="ARBA00022989"/>
    </source>
</evidence>
<feature type="transmembrane region" description="Helical" evidence="7">
    <location>
        <begin position="426"/>
        <end position="448"/>
    </location>
</feature>
<reference evidence="9 10" key="1">
    <citation type="journal article" date="2012" name="J. Bacteriol.">
        <title>Draft Genome Sequence of Sinorhizobium meliloti CCNWSX0020, a Nitrogen-Fixing Symbiont with Copper Tolerance Capability Isolated from Lead-Zinc Mine Tailings.</title>
        <authorList>
            <person name="Li Z."/>
            <person name="Ma Z."/>
            <person name="Hao X."/>
            <person name="Wei G."/>
        </authorList>
    </citation>
    <scope>NUCLEOTIDE SEQUENCE [LARGE SCALE GENOMIC DNA]</scope>
    <source>
        <strain evidence="9 10">CCNWSX0020</strain>
    </source>
</reference>
<name>H0G365_RHIML</name>
<feature type="transmembrane region" description="Helical" evidence="7">
    <location>
        <begin position="276"/>
        <end position="301"/>
    </location>
</feature>
<dbReference type="GO" id="GO:0022857">
    <property type="term" value="F:transmembrane transporter activity"/>
    <property type="evidence" value="ECO:0007669"/>
    <property type="project" value="InterPro"/>
</dbReference>
<keyword evidence="4 7" id="KW-0812">Transmembrane</keyword>
<feature type="transmembrane region" description="Helical" evidence="7">
    <location>
        <begin position="313"/>
        <end position="332"/>
    </location>
</feature>
<dbReference type="Pfam" id="PF05977">
    <property type="entry name" value="MFS_3"/>
    <property type="match status" value="1"/>
</dbReference>
<dbReference type="InterPro" id="IPR036259">
    <property type="entry name" value="MFS_trans_sf"/>
</dbReference>
<evidence type="ECO:0000256" key="6">
    <source>
        <dbReference type="ARBA" id="ARBA00023136"/>
    </source>
</evidence>
<sequence length="468" mass="50314">MIMFNGTERAFLPFPAVLRGFSDAQGSLQDFNFCTLPLLGRRRIRSLQQEHSSMSAVHAAHRFAAFRHVGYRRYFFSRLLAYFAVQIMSVAVGWQIYDLTRDPFSLGLIGLFQFLPSLVLILVTGSVADRYNRRAIMGICMLVSTLCGAALLLLTVTGLFSPWPVYAILVVFGIERAFLGPASQSLAPNLVPAEDLPNAIAWNSTSWQTAMIVGPVAGGLLYGFGPTVPYAVSLGFFAAGALMVFAVPKPARRSPPSAANWQTITAGFRYIKAEKIVLGAISLDLFAVLLGGAVALMPVFARDVLTLGPWGLGLLRAAPGVGAVGMAVWLAAHPIRNRAGLYMFVGVALFGLATVVFGLSATPWISIAALVVMGASDMISVYVREILITLWTPDELRGRVNAVNMVFVGASNELGEFRAGMMASGFGTVFAVVFGGAGTLLVSLLWALGFPQLRRIDTLDVPEAQRRG</sequence>
<evidence type="ECO:0000256" key="1">
    <source>
        <dbReference type="ARBA" id="ARBA00004651"/>
    </source>
</evidence>
<dbReference type="Gene3D" id="1.20.1250.20">
    <property type="entry name" value="MFS general substrate transporter like domains"/>
    <property type="match status" value="1"/>
</dbReference>
<evidence type="ECO:0000313" key="10">
    <source>
        <dbReference type="Proteomes" id="UP000004038"/>
    </source>
</evidence>